<dbReference type="InterPro" id="IPR019496">
    <property type="entry name" value="NUFIP1_cons_dom"/>
</dbReference>
<dbReference type="PANTHER" id="PTHR13309:SF0">
    <property type="entry name" value="FMR1-INTERACTING PROTEIN NUFIP1"/>
    <property type="match status" value="1"/>
</dbReference>
<reference evidence="3" key="1">
    <citation type="submission" date="2022-06" db="EMBL/GenBank/DDBJ databases">
        <authorList>
            <person name="Berger JAMES D."/>
            <person name="Berger JAMES D."/>
        </authorList>
    </citation>
    <scope>NUCLEOTIDE SEQUENCE [LARGE SCALE GENOMIC DNA]</scope>
</reference>
<feature type="compositionally biased region" description="Basic and acidic residues" evidence="1">
    <location>
        <begin position="212"/>
        <end position="223"/>
    </location>
</feature>
<evidence type="ECO:0000256" key="1">
    <source>
        <dbReference type="SAM" id="MobiDB-lite"/>
    </source>
</evidence>
<organism evidence="3 4">
    <name type="scientific">Trichobilharzia regenti</name>
    <name type="common">Nasal bird schistosome</name>
    <dbReference type="NCBI Taxonomy" id="157069"/>
    <lineage>
        <taxon>Eukaryota</taxon>
        <taxon>Metazoa</taxon>
        <taxon>Spiralia</taxon>
        <taxon>Lophotrochozoa</taxon>
        <taxon>Platyhelminthes</taxon>
        <taxon>Trematoda</taxon>
        <taxon>Digenea</taxon>
        <taxon>Strigeidida</taxon>
        <taxon>Schistosomatoidea</taxon>
        <taxon>Schistosomatidae</taxon>
        <taxon>Trichobilharzia</taxon>
    </lineage>
</organism>
<keyword evidence="3" id="KW-1185">Reference proteome</keyword>
<feature type="compositionally biased region" description="Polar residues" evidence="1">
    <location>
        <begin position="294"/>
        <end position="305"/>
    </location>
</feature>
<accession>A0AA85JHG2</accession>
<dbReference type="GO" id="GO:0005634">
    <property type="term" value="C:nucleus"/>
    <property type="evidence" value="ECO:0007669"/>
    <property type="project" value="TreeGrafter"/>
</dbReference>
<protein>
    <recommendedName>
        <fullName evidence="2">FMR1-interacting protein 1 conserved domain-containing protein</fullName>
    </recommendedName>
</protein>
<name>A0AA85JHG2_TRIRE</name>
<dbReference type="Pfam" id="PF10453">
    <property type="entry name" value="NUFIP1"/>
    <property type="match status" value="1"/>
</dbReference>
<dbReference type="InterPro" id="IPR039136">
    <property type="entry name" value="NUFIP1-like"/>
</dbReference>
<feature type="domain" description="FMR1-interacting protein 1 conserved" evidence="2">
    <location>
        <begin position="130"/>
        <end position="170"/>
    </location>
</feature>
<evidence type="ECO:0000313" key="4">
    <source>
        <dbReference type="WBParaSite" id="TREG1_32180.1"/>
    </source>
</evidence>
<dbReference type="AlphaFoldDB" id="A0AA85JHG2"/>
<dbReference type="Proteomes" id="UP000050795">
    <property type="component" value="Unassembled WGS sequence"/>
</dbReference>
<proteinExistence type="predicted"/>
<sequence>MIEITFPVAKFTMELPPFDLLWSASEKLSELETALEELDQTKLFTDVGRRRRRRRNGGLYGMGFEAEDRDYYKPVEVCCDIAFYTEEEYRKHLDGHIECPVEGCSFTAHQKAMRIHKEVVHDSGLFDTIYRQTCDKSVQIWRESRKRNYPTLERVEAKKKLVEGRIERGQIFETPKFGSMNKPNSNVLRRSAVSVSSKSILPNKTPTSAGKDNAKPTESHTVDDLSTADNASQECDIIRLVPMDYDSENTDSANSPVKDTTVSDAKETITESVQKSNDKLASRRRKRGRRQRNKNTMDVKTCTSNKGEEEEVNTDSKNDPFASHPLVKLQTKRRQCLSSIHSIHSRPTLLQMLLAEDIRKERNQLMQCIRYIVNENFFQEQPTPQARDNCDI</sequence>
<feature type="compositionally biased region" description="Basic residues" evidence="1">
    <location>
        <begin position="282"/>
        <end position="293"/>
    </location>
</feature>
<feature type="compositionally biased region" description="Polar residues" evidence="1">
    <location>
        <begin position="190"/>
        <end position="210"/>
    </location>
</feature>
<dbReference type="WBParaSite" id="TREG1_32180.1">
    <property type="protein sequence ID" value="TREG1_32180.1"/>
    <property type="gene ID" value="TREG1_32180"/>
</dbReference>
<evidence type="ECO:0000313" key="3">
    <source>
        <dbReference type="Proteomes" id="UP000050795"/>
    </source>
</evidence>
<feature type="region of interest" description="Disordered" evidence="1">
    <location>
        <begin position="244"/>
        <end position="322"/>
    </location>
</feature>
<feature type="region of interest" description="Disordered" evidence="1">
    <location>
        <begin position="190"/>
        <end position="230"/>
    </location>
</feature>
<dbReference type="PANTHER" id="PTHR13309">
    <property type="entry name" value="NUCLEAR FRAGILE X MENTAL RETARDATION PROTEIN INTERACTING PROTEIN 1"/>
    <property type="match status" value="1"/>
</dbReference>
<reference evidence="4" key="2">
    <citation type="submission" date="2023-11" db="UniProtKB">
        <authorList>
            <consortium name="WormBaseParasite"/>
        </authorList>
    </citation>
    <scope>IDENTIFICATION</scope>
</reference>
<feature type="compositionally biased region" description="Polar residues" evidence="1">
    <location>
        <begin position="250"/>
        <end position="263"/>
    </location>
</feature>
<dbReference type="GO" id="GO:0000492">
    <property type="term" value="P:box C/D snoRNP assembly"/>
    <property type="evidence" value="ECO:0007669"/>
    <property type="project" value="TreeGrafter"/>
</dbReference>
<dbReference type="GO" id="GO:0003723">
    <property type="term" value="F:RNA binding"/>
    <property type="evidence" value="ECO:0007669"/>
    <property type="project" value="InterPro"/>
</dbReference>
<evidence type="ECO:0000259" key="2">
    <source>
        <dbReference type="Pfam" id="PF10453"/>
    </source>
</evidence>